<dbReference type="EMBL" id="CM047941">
    <property type="protein sequence ID" value="KAI9902903.1"/>
    <property type="molecule type" value="Genomic_DNA"/>
</dbReference>
<reference evidence="1" key="1">
    <citation type="submission" date="2022-10" db="EMBL/GenBank/DDBJ databases">
        <title>Complete Genome of Trichothecium roseum strain YXFP-22015, a Plant Pathogen Isolated from Citrus.</title>
        <authorList>
            <person name="Wang Y."/>
            <person name="Zhu L."/>
        </authorList>
    </citation>
    <scope>NUCLEOTIDE SEQUENCE</scope>
    <source>
        <strain evidence="1">YXFP-22015</strain>
    </source>
</reference>
<accession>A0ACC0VBR6</accession>
<comment type="caution">
    <text evidence="1">The sequence shown here is derived from an EMBL/GenBank/DDBJ whole genome shotgun (WGS) entry which is preliminary data.</text>
</comment>
<name>A0ACC0VBR6_9HYPO</name>
<organism evidence="1 2">
    <name type="scientific">Trichothecium roseum</name>
    <dbReference type="NCBI Taxonomy" id="47278"/>
    <lineage>
        <taxon>Eukaryota</taxon>
        <taxon>Fungi</taxon>
        <taxon>Dikarya</taxon>
        <taxon>Ascomycota</taxon>
        <taxon>Pezizomycotina</taxon>
        <taxon>Sordariomycetes</taxon>
        <taxon>Hypocreomycetidae</taxon>
        <taxon>Hypocreales</taxon>
        <taxon>Hypocreales incertae sedis</taxon>
        <taxon>Trichothecium</taxon>
    </lineage>
</organism>
<sequence>MSGTAGKTSHLERTAEEPRDKDLYKVKLGSIEQVNEDIRLIRLHLPKTGAKFLPGQWLDTYVPSTPRAGGFTITSPPSRASSNGSGSGSGSSEGYQEQQEQGQPYLELAVQKSPSNPPAEFLFRPEASILGSALHVRVGGSFTYPPKIAEDAAQVKRVVFVAGGVGINPLTSMLSHIAEEGEAEGGSAGLRPEVKVLYGVRVPKKGGAEGILFLERISRLLLRGKLNGGLELFVTGAGQTVEVPEGSPVKVHRRRITVDDVAAAVGNGPQDRNSSIVYICGPPTMTDELVERLTSTDGVGLDAARVLTEKWW</sequence>
<evidence type="ECO:0000313" key="2">
    <source>
        <dbReference type="Proteomes" id="UP001163324"/>
    </source>
</evidence>
<dbReference type="Proteomes" id="UP001163324">
    <property type="component" value="Chromosome 2"/>
</dbReference>
<gene>
    <name evidence="1" type="ORF">N3K66_002255</name>
</gene>
<evidence type="ECO:0000313" key="1">
    <source>
        <dbReference type="EMBL" id="KAI9902903.1"/>
    </source>
</evidence>
<protein>
    <submittedName>
        <fullName evidence="1">Uncharacterized protein</fullName>
    </submittedName>
</protein>
<proteinExistence type="predicted"/>
<keyword evidence="2" id="KW-1185">Reference proteome</keyword>